<organism evidence="3 4">
    <name type="scientific">Coemansia interrupta</name>
    <dbReference type="NCBI Taxonomy" id="1126814"/>
    <lineage>
        <taxon>Eukaryota</taxon>
        <taxon>Fungi</taxon>
        <taxon>Fungi incertae sedis</taxon>
        <taxon>Zoopagomycota</taxon>
        <taxon>Kickxellomycotina</taxon>
        <taxon>Kickxellomycetes</taxon>
        <taxon>Kickxellales</taxon>
        <taxon>Kickxellaceae</taxon>
        <taxon>Coemansia</taxon>
    </lineage>
</organism>
<dbReference type="PANTHER" id="PTHR38360:SF1">
    <property type="entry name" value="F12P19.7"/>
    <property type="match status" value="1"/>
</dbReference>
<feature type="transmembrane region" description="Helical" evidence="1">
    <location>
        <begin position="640"/>
        <end position="661"/>
    </location>
</feature>
<evidence type="ECO:0000256" key="1">
    <source>
        <dbReference type="SAM" id="Phobius"/>
    </source>
</evidence>
<dbReference type="EMBL" id="JANBUM010000054">
    <property type="protein sequence ID" value="KAJ2786579.1"/>
    <property type="molecule type" value="Genomic_DNA"/>
</dbReference>
<accession>A0A9W8HLC7</accession>
<proteinExistence type="predicted"/>
<feature type="transmembrane region" description="Helical" evidence="1">
    <location>
        <begin position="514"/>
        <end position="535"/>
    </location>
</feature>
<evidence type="ECO:0008006" key="5">
    <source>
        <dbReference type="Google" id="ProtNLM"/>
    </source>
</evidence>
<protein>
    <recommendedName>
        <fullName evidence="5">DUF3533 domain-containing protein</fullName>
    </recommendedName>
</protein>
<name>A0A9W8HLC7_9FUNG</name>
<keyword evidence="1" id="KW-0812">Transmembrane</keyword>
<feature type="transmembrane region" description="Helical" evidence="1">
    <location>
        <begin position="473"/>
        <end position="493"/>
    </location>
</feature>
<dbReference type="AlphaFoldDB" id="A0A9W8HLC7"/>
<evidence type="ECO:0000313" key="3">
    <source>
        <dbReference type="EMBL" id="KAJ2786579.1"/>
    </source>
</evidence>
<dbReference type="Pfam" id="PF06127">
    <property type="entry name" value="Mpo1-like"/>
    <property type="match status" value="1"/>
</dbReference>
<dbReference type="Proteomes" id="UP001140172">
    <property type="component" value="Unassembled WGS sequence"/>
</dbReference>
<keyword evidence="1" id="KW-1133">Transmembrane helix</keyword>
<dbReference type="SUPFAM" id="SSF53807">
    <property type="entry name" value="Helical backbone' metal receptor"/>
    <property type="match status" value="1"/>
</dbReference>
<keyword evidence="2" id="KW-0732">Signal</keyword>
<comment type="caution">
    <text evidence="3">The sequence shown here is derived from an EMBL/GenBank/DDBJ whole genome shotgun (WGS) entry which is preliminary data.</text>
</comment>
<gene>
    <name evidence="3" type="ORF">GGI15_001417</name>
</gene>
<feature type="transmembrane region" description="Helical" evidence="1">
    <location>
        <begin position="568"/>
        <end position="595"/>
    </location>
</feature>
<feature type="chain" id="PRO_5040726489" description="DUF3533 domain-containing protein" evidence="2">
    <location>
        <begin position="21"/>
        <end position="696"/>
    </location>
</feature>
<sequence length="696" mass="76607">MKQFISLSLLSLLAPLTAIAQSTEGLQSTSCLTSSSSSSTTDLYKAKLEVKYAKYFSIDYHNTYKVVNNLSTNDTYVLYQCGSEKPSVDNASAFIPIPVTSAAAWATTAAIFLEALGVQNDVKNLGTAPSIVSACLQKLLEDVIEPFNESNSTQTDQQEDSNTVVFNMPGGEDDTANTVYSVEYLEGSALGRSEWVKFFAAFFNAEERANTLFDSIDSNYQCFSTKANDEYNDIRPVVAWTSYAAPTEYNNNTAYWQISFADYKYDIVRDAGARMLNTTGMQSTMFSTSQAFLDALEEVDIVIDESFVSYTYADLLKNYGITDKSKSQYSWVSTDRVYRPDRIQSTAGGLGWFEAPVAFADALLQDLIGVAHPKFSKEGYQPIWFRNLANDDPVTVVTAANCTDVYAQRQDPAGTCSSIDFQSANPSDSAYSGVDQNETQDLVYDLSKSEIIDDDSDESAKDSKSSDALSVKMSAIGSVLAISLIAALTYTMGVFDLKTEFAKYGEYHANKLNVAIHMIFVPTILWTVLGMGVSWGPRDLFSYPPLVADLLALIPGPNPLPNFTALGMLGYVVFYTILEPFAGLLVTPVIYTMLVTAQQLVLTVPSGMNICIGLFVFSWIIQFIGHGVFEKRAPALMDNIVQALVMAPFFVFLEALFAVGYRPSLYRELRSEIGVRILAFRRQQKREAVGSAKATE</sequence>
<keyword evidence="1" id="KW-0472">Membrane</keyword>
<keyword evidence="4" id="KW-1185">Reference proteome</keyword>
<dbReference type="InterPro" id="IPR009305">
    <property type="entry name" value="Mpo1-like"/>
</dbReference>
<dbReference type="PANTHER" id="PTHR38360">
    <property type="entry name" value="OS03G0120000 PROTEIN"/>
    <property type="match status" value="1"/>
</dbReference>
<feature type="signal peptide" evidence="2">
    <location>
        <begin position="1"/>
        <end position="20"/>
    </location>
</feature>
<feature type="transmembrane region" description="Helical" evidence="1">
    <location>
        <begin position="607"/>
        <end position="628"/>
    </location>
</feature>
<evidence type="ECO:0000256" key="2">
    <source>
        <dbReference type="SAM" id="SignalP"/>
    </source>
</evidence>
<dbReference type="OrthoDB" id="409848at2759"/>
<evidence type="ECO:0000313" key="4">
    <source>
        <dbReference type="Proteomes" id="UP001140172"/>
    </source>
</evidence>
<reference evidence="3" key="1">
    <citation type="submission" date="2022-07" db="EMBL/GenBank/DDBJ databases">
        <title>Phylogenomic reconstructions and comparative analyses of Kickxellomycotina fungi.</title>
        <authorList>
            <person name="Reynolds N.K."/>
            <person name="Stajich J.E."/>
            <person name="Barry K."/>
            <person name="Grigoriev I.V."/>
            <person name="Crous P."/>
            <person name="Smith M.E."/>
        </authorList>
    </citation>
    <scope>NUCLEOTIDE SEQUENCE</scope>
    <source>
        <strain evidence="3">BCRC 34489</strain>
    </source>
</reference>